<protein>
    <recommendedName>
        <fullName evidence="3">DUF3842 family protein</fullName>
    </recommendedName>
</protein>
<comment type="caution">
    <text evidence="1">The sequence shown here is derived from an EMBL/GenBank/DDBJ whole genome shotgun (WGS) entry which is preliminary data.</text>
</comment>
<dbReference type="Proteomes" id="UP000070456">
    <property type="component" value="Unassembled WGS sequence"/>
</dbReference>
<evidence type="ECO:0000313" key="2">
    <source>
        <dbReference type="Proteomes" id="UP000070456"/>
    </source>
</evidence>
<dbReference type="EMBL" id="LOEE01000059">
    <property type="protein sequence ID" value="KXG74281.1"/>
    <property type="molecule type" value="Genomic_DNA"/>
</dbReference>
<evidence type="ECO:0008006" key="3">
    <source>
        <dbReference type="Google" id="ProtNLM"/>
    </source>
</evidence>
<dbReference type="STRING" id="520762.AN619_24730"/>
<dbReference type="InterPro" id="IPR024208">
    <property type="entry name" value="DUF3842"/>
</dbReference>
<accession>A0A140L156</accession>
<dbReference type="AlphaFoldDB" id="A0A140L156"/>
<dbReference type="PATRIC" id="fig|520762.4.peg.2744"/>
<keyword evidence="2" id="KW-1185">Reference proteome</keyword>
<dbReference type="Pfam" id="PF12953">
    <property type="entry name" value="DUF3842"/>
    <property type="match status" value="1"/>
</dbReference>
<dbReference type="OrthoDB" id="9797117at2"/>
<sequence length="141" mass="15152">MKIAVIDGQGGGIGKYIIERIRKIMEQDIYILALGTNALATSAMMKAGANQGATGESAICFNCMHGDLSLIIGCLSIMFPNAMLGEMTPKAAEAIGLSKAKKLLLPLTQENVVLMGSTKEPLPHLIEEMIQEMKREMEGDL</sequence>
<evidence type="ECO:0000313" key="1">
    <source>
        <dbReference type="EMBL" id="KXG74281.1"/>
    </source>
</evidence>
<gene>
    <name evidence="1" type="ORF">AN619_24730</name>
</gene>
<reference evidence="1 2" key="1">
    <citation type="submission" date="2015-12" db="EMBL/GenBank/DDBJ databases">
        <title>Draft genome sequence of the thermoanaerobe Thermotalea metallivorans, an isolate from the runoff channel of the Great Artesian Basin, Australia.</title>
        <authorList>
            <person name="Patel B.K."/>
        </authorList>
    </citation>
    <scope>NUCLEOTIDE SEQUENCE [LARGE SCALE GENOMIC DNA]</scope>
    <source>
        <strain evidence="1 2">B2-1</strain>
    </source>
</reference>
<dbReference type="RefSeq" id="WP_068557388.1">
    <property type="nucleotide sequence ID" value="NZ_LOEE01000059.1"/>
</dbReference>
<name>A0A140L156_9FIRM</name>
<proteinExistence type="predicted"/>
<organism evidence="1 2">
    <name type="scientific">Thermotalea metallivorans</name>
    <dbReference type="NCBI Taxonomy" id="520762"/>
    <lineage>
        <taxon>Bacteria</taxon>
        <taxon>Bacillati</taxon>
        <taxon>Bacillota</taxon>
        <taxon>Clostridia</taxon>
        <taxon>Peptostreptococcales</taxon>
        <taxon>Thermotaleaceae</taxon>
        <taxon>Thermotalea</taxon>
    </lineage>
</organism>